<organism evidence="1 2">
    <name type="scientific">Trichothecium roseum</name>
    <dbReference type="NCBI Taxonomy" id="47278"/>
    <lineage>
        <taxon>Eukaryota</taxon>
        <taxon>Fungi</taxon>
        <taxon>Dikarya</taxon>
        <taxon>Ascomycota</taxon>
        <taxon>Pezizomycotina</taxon>
        <taxon>Sordariomycetes</taxon>
        <taxon>Hypocreomycetidae</taxon>
        <taxon>Hypocreales</taxon>
        <taxon>Hypocreales incertae sedis</taxon>
        <taxon>Trichothecium</taxon>
    </lineage>
</organism>
<name>A0ACC0UVV6_9HYPO</name>
<comment type="caution">
    <text evidence="1">The sequence shown here is derived from an EMBL/GenBank/DDBJ whole genome shotgun (WGS) entry which is preliminary data.</text>
</comment>
<keyword evidence="2" id="KW-1185">Reference proteome</keyword>
<gene>
    <name evidence="1" type="ORF">N3K66_006601</name>
</gene>
<accession>A0ACC0UVV6</accession>
<evidence type="ECO:0000313" key="1">
    <source>
        <dbReference type="EMBL" id="KAI9898241.1"/>
    </source>
</evidence>
<evidence type="ECO:0000313" key="2">
    <source>
        <dbReference type="Proteomes" id="UP001163324"/>
    </source>
</evidence>
<dbReference type="EMBL" id="CM047945">
    <property type="protein sequence ID" value="KAI9898241.1"/>
    <property type="molecule type" value="Genomic_DNA"/>
</dbReference>
<sequence length="346" mass="38678">MAPKRKLPSVGLERRVRARKEEEPEPEAEVSSEGEENDDDDDSDSHDFVSEQGVGRRRKGQDDSDGEDDGGSQSGSEDDEEEEGPAGKADLSNISFGALARAQASLPALSKRKSKSGVRPGDDDNDNDDSEEGDDDRRGRGPGRQTQKTSKYNHAQRSSKHAPQEVSSKRPVARGRRDIVARDEDPARRGRGEARDPRFDPAVSSGNSRAVQEIKARKAYAFLDEYRESEMAALRQEAKKTRDPAAKEALKRKLMSMESRKRARERKDEGERLLAEHRRAEKGAVAQGKRPFYLKKSEQKKQLLLNRFQGMSGAQVDKAIERKRKKVAGKEKKELGSLERVTSRRG</sequence>
<proteinExistence type="predicted"/>
<dbReference type="Proteomes" id="UP001163324">
    <property type="component" value="Chromosome 6"/>
</dbReference>
<reference evidence="1" key="1">
    <citation type="submission" date="2022-10" db="EMBL/GenBank/DDBJ databases">
        <title>Complete Genome of Trichothecium roseum strain YXFP-22015, a Plant Pathogen Isolated from Citrus.</title>
        <authorList>
            <person name="Wang Y."/>
            <person name="Zhu L."/>
        </authorList>
    </citation>
    <scope>NUCLEOTIDE SEQUENCE</scope>
    <source>
        <strain evidence="1">YXFP-22015</strain>
    </source>
</reference>
<protein>
    <submittedName>
        <fullName evidence="1">Uncharacterized protein</fullName>
    </submittedName>
</protein>